<dbReference type="PANTHER" id="PTHR43053">
    <property type="entry name" value="GLYCOSIDASE FAMILY 31"/>
    <property type="match status" value="1"/>
</dbReference>
<dbReference type="InterPro" id="IPR050985">
    <property type="entry name" value="Alpha-glycosidase_related"/>
</dbReference>
<evidence type="ECO:0000313" key="7">
    <source>
        <dbReference type="Proteomes" id="UP001597101"/>
    </source>
</evidence>
<accession>A0ABW3FDM7</accession>
<dbReference type="EC" id="3.2.1.22" evidence="2"/>
<dbReference type="InterPro" id="IPR017853">
    <property type="entry name" value="GH"/>
</dbReference>
<evidence type="ECO:0000256" key="3">
    <source>
        <dbReference type="ARBA" id="ARBA00022801"/>
    </source>
</evidence>
<dbReference type="InterPro" id="IPR013785">
    <property type="entry name" value="Aldolase_TIM"/>
</dbReference>
<dbReference type="SUPFAM" id="SSF51445">
    <property type="entry name" value="(Trans)glycosidases"/>
    <property type="match status" value="1"/>
</dbReference>
<dbReference type="PANTHER" id="PTHR43053:SF3">
    <property type="entry name" value="ALPHA-GALACTOSIDASE C-RELATED"/>
    <property type="match status" value="1"/>
</dbReference>
<gene>
    <name evidence="6" type="ORF">ACFQ14_01215</name>
</gene>
<evidence type="ECO:0000256" key="1">
    <source>
        <dbReference type="ARBA" id="ARBA00001255"/>
    </source>
</evidence>
<keyword evidence="4 6" id="KW-0326">Glycosidase</keyword>
<dbReference type="InterPro" id="IPR013780">
    <property type="entry name" value="Glyco_hydro_b"/>
</dbReference>
<evidence type="ECO:0000313" key="6">
    <source>
        <dbReference type="EMBL" id="MFD0915020.1"/>
    </source>
</evidence>
<organism evidence="6 7">
    <name type="scientific">Pseudahrensia aquimaris</name>
    <dbReference type="NCBI Taxonomy" id="744461"/>
    <lineage>
        <taxon>Bacteria</taxon>
        <taxon>Pseudomonadati</taxon>
        <taxon>Pseudomonadota</taxon>
        <taxon>Alphaproteobacteria</taxon>
        <taxon>Hyphomicrobiales</taxon>
        <taxon>Ahrensiaceae</taxon>
        <taxon>Pseudahrensia</taxon>
    </lineage>
</organism>
<sequence length="715" mass="80476">MGAVYTHRLDSEATTILFGWTEGVPEIIYFGSRLSDDLDLEMFARSRSRPRGHATLDEHAPISMQPEISRGFMGHPGLIAHRRGSVQAGWAGQFLFSRMSEIDGGVEFRCYDQHRGLVLEITCRLCSHSGVAVFKNKLMNDGESDIVVDWMSAPIIPVPQLYSEYLHFHGRWCAEFHIDRRAVPMGLVKSENRRGRTSHEAFPGTVMLTPTTDEESGRCLGVHMGWSGNHRMVLERMTTGECQLQMGVLHFSREGIVPKGGTILSPEIYVAQSDHGLNDMSQKFHAYVRENVLRFPDPNKPRPVTVNTWEALYFDHDLDRLKALADAAQEVGAERYVLDDGWFKGRNDDTTSLGDWYPDEKKYPNGLHPIVDYVVDKKGMEFGLWVEPEMVNPDSDLYRAHPDWILRVDPYPSMTGRNQFVLDLTNTEVTDYLYERLSSLLSEYRISYFKWDMNRDLVLPGDRSGNAAVHRQTSELYRLIDRLRAAFPHVEIESCASGGGRIDYEILKRTHRFWTSDSNDAVERTRIQTGFSYFLPPEVMGSHIGPAWCHTSGRGFHPHFRALVASYGHMGLELDLTKIDPDDMAIFKNAVERYKQDRGLWHGGAFHRIDTVDADLLGAAVVSADQRSARVVMMQIDRPRAVVPPAIAIPGLDPELNYAVTLQTPDHVALHASRKFDNPLLDGKLVLSGSVLSAAGVQLPVLYAQTGVALAVEAV</sequence>
<dbReference type="InterPro" id="IPR002252">
    <property type="entry name" value="Glyco_hydro_36"/>
</dbReference>
<dbReference type="Pfam" id="PF02065">
    <property type="entry name" value="Melibiase"/>
    <property type="match status" value="1"/>
</dbReference>
<feature type="domain" description="Glycosyl hydrolase family 36 N-terminal" evidence="5">
    <location>
        <begin position="24"/>
        <end position="248"/>
    </location>
</feature>
<comment type="caution">
    <text evidence="6">The sequence shown here is derived from an EMBL/GenBank/DDBJ whole genome shotgun (WGS) entry which is preliminary data.</text>
</comment>
<proteinExistence type="predicted"/>
<evidence type="ECO:0000256" key="2">
    <source>
        <dbReference type="ARBA" id="ARBA00012755"/>
    </source>
</evidence>
<dbReference type="Gene3D" id="2.70.98.60">
    <property type="entry name" value="alpha-galactosidase from lactobacil brevis"/>
    <property type="match status" value="1"/>
</dbReference>
<comment type="catalytic activity">
    <reaction evidence="1">
        <text>Hydrolysis of terminal, non-reducing alpha-D-galactose residues in alpha-D-galactosides, including galactose oligosaccharides, galactomannans and galactolipids.</text>
        <dbReference type="EC" id="3.2.1.22"/>
    </reaction>
</comment>
<dbReference type="InterPro" id="IPR031704">
    <property type="entry name" value="Glyco_hydro_36_N"/>
</dbReference>
<dbReference type="CDD" id="cd14791">
    <property type="entry name" value="GH36"/>
    <property type="match status" value="1"/>
</dbReference>
<dbReference type="Gene3D" id="3.20.20.70">
    <property type="entry name" value="Aldolase class I"/>
    <property type="match status" value="1"/>
</dbReference>
<evidence type="ECO:0000259" key="5">
    <source>
        <dbReference type="Pfam" id="PF16875"/>
    </source>
</evidence>
<reference evidence="7" key="1">
    <citation type="journal article" date="2019" name="Int. J. Syst. Evol. Microbiol.">
        <title>The Global Catalogue of Microorganisms (GCM) 10K type strain sequencing project: providing services to taxonomists for standard genome sequencing and annotation.</title>
        <authorList>
            <consortium name="The Broad Institute Genomics Platform"/>
            <consortium name="The Broad Institute Genome Sequencing Center for Infectious Disease"/>
            <person name="Wu L."/>
            <person name="Ma J."/>
        </authorList>
    </citation>
    <scope>NUCLEOTIDE SEQUENCE [LARGE SCALE GENOMIC DNA]</scope>
    <source>
        <strain evidence="7">CCUG 60023</strain>
    </source>
</reference>
<protein>
    <recommendedName>
        <fullName evidence="2">alpha-galactosidase</fullName>
        <ecNumber evidence="2">3.2.1.22</ecNumber>
    </recommendedName>
</protein>
<keyword evidence="7" id="KW-1185">Reference proteome</keyword>
<dbReference type="InterPro" id="IPR038417">
    <property type="entry name" value="Alpga-gal_N_sf"/>
</dbReference>
<name>A0ABW3FDM7_9HYPH</name>
<dbReference type="EMBL" id="JBHTJV010000002">
    <property type="protein sequence ID" value="MFD0915020.1"/>
    <property type="molecule type" value="Genomic_DNA"/>
</dbReference>
<dbReference type="Gene3D" id="2.60.40.1180">
    <property type="entry name" value="Golgi alpha-mannosidase II"/>
    <property type="match status" value="1"/>
</dbReference>
<dbReference type="Pfam" id="PF16875">
    <property type="entry name" value="Glyco_hydro_36N"/>
    <property type="match status" value="1"/>
</dbReference>
<dbReference type="Proteomes" id="UP001597101">
    <property type="component" value="Unassembled WGS sequence"/>
</dbReference>
<evidence type="ECO:0000256" key="4">
    <source>
        <dbReference type="ARBA" id="ARBA00023295"/>
    </source>
</evidence>
<keyword evidence="3 6" id="KW-0378">Hydrolase</keyword>
<dbReference type="GO" id="GO:0004557">
    <property type="term" value="F:alpha-galactosidase activity"/>
    <property type="evidence" value="ECO:0007669"/>
    <property type="project" value="UniProtKB-EC"/>
</dbReference>
<dbReference type="PRINTS" id="PR00743">
    <property type="entry name" value="GLHYDRLASE36"/>
</dbReference>
<dbReference type="RefSeq" id="WP_377210871.1">
    <property type="nucleotide sequence ID" value="NZ_JBHTJV010000002.1"/>
</dbReference>